<organism evidence="2 3">
    <name type="scientific">Paenibacillus ehimensis</name>
    <dbReference type="NCBI Taxonomy" id="79264"/>
    <lineage>
        <taxon>Bacteria</taxon>
        <taxon>Bacillati</taxon>
        <taxon>Bacillota</taxon>
        <taxon>Bacilli</taxon>
        <taxon>Bacillales</taxon>
        <taxon>Paenibacillaceae</taxon>
        <taxon>Paenibacillus</taxon>
    </lineage>
</organism>
<feature type="transmembrane region" description="Helical" evidence="1">
    <location>
        <begin position="137"/>
        <end position="158"/>
    </location>
</feature>
<keyword evidence="1" id="KW-1133">Transmembrane helix</keyword>
<comment type="caution">
    <text evidence="2">The sequence shown here is derived from an EMBL/GenBank/DDBJ whole genome shotgun (WGS) entry which is preliminary data.</text>
</comment>
<protein>
    <submittedName>
        <fullName evidence="2">Uncharacterized protein</fullName>
    </submittedName>
</protein>
<dbReference type="EMBL" id="JAUMKJ010000043">
    <property type="protein sequence ID" value="MDO3680584.1"/>
    <property type="molecule type" value="Genomic_DNA"/>
</dbReference>
<name>A0ABT8VHX1_9BACL</name>
<reference evidence="2" key="1">
    <citation type="submission" date="2023-07" db="EMBL/GenBank/DDBJ databases">
        <authorList>
            <person name="Aktuganov G."/>
            <person name="Boyko T."/>
            <person name="Delegan Y."/>
            <person name="Galimzianova N."/>
            <person name="Gilvanova E."/>
            <person name="Korobov V."/>
            <person name="Kuzmina L."/>
            <person name="Melentiev A."/>
            <person name="Milman P."/>
            <person name="Ryabova A."/>
            <person name="Stupak E."/>
            <person name="Yasakov T."/>
            <person name="Zharikova N."/>
            <person name="Zhurenko E."/>
        </authorList>
    </citation>
    <scope>NUCLEOTIDE SEQUENCE</scope>
    <source>
        <strain evidence="2">IB-739</strain>
    </source>
</reference>
<sequence>MILYLPVRFDHNEWFVVASIVLLGVVLWMLPRRFTFIEWFFPYLFNFCLALSVDTILATKPFDLYDVGDTTEFELVDFLVYWTLYPLTAHLMLYLYDKLQWRGWQTAGHILLWASITWGLEWAASEFSLFKYKGWSLWYSAPVYVAVYALNIAVFHFVRNELRKGRSPAES</sequence>
<feature type="transmembrane region" description="Helical" evidence="1">
    <location>
        <begin position="78"/>
        <end position="96"/>
    </location>
</feature>
<feature type="transmembrane region" description="Helical" evidence="1">
    <location>
        <begin position="108"/>
        <end position="125"/>
    </location>
</feature>
<accession>A0ABT8VHX1</accession>
<keyword evidence="1" id="KW-0472">Membrane</keyword>
<gene>
    <name evidence="2" type="ORF">Q3C12_26595</name>
</gene>
<feature type="transmembrane region" description="Helical" evidence="1">
    <location>
        <begin position="39"/>
        <end position="58"/>
    </location>
</feature>
<evidence type="ECO:0000256" key="1">
    <source>
        <dbReference type="SAM" id="Phobius"/>
    </source>
</evidence>
<keyword evidence="3" id="KW-1185">Reference proteome</keyword>
<dbReference type="RefSeq" id="WP_127489512.1">
    <property type="nucleotide sequence ID" value="NZ_JARLKN010000012.1"/>
</dbReference>
<proteinExistence type="predicted"/>
<dbReference type="Proteomes" id="UP001168883">
    <property type="component" value="Unassembled WGS sequence"/>
</dbReference>
<feature type="transmembrane region" description="Helical" evidence="1">
    <location>
        <begin position="12"/>
        <end position="30"/>
    </location>
</feature>
<keyword evidence="1" id="KW-0812">Transmembrane</keyword>
<evidence type="ECO:0000313" key="3">
    <source>
        <dbReference type="Proteomes" id="UP001168883"/>
    </source>
</evidence>
<evidence type="ECO:0000313" key="2">
    <source>
        <dbReference type="EMBL" id="MDO3680584.1"/>
    </source>
</evidence>